<dbReference type="EMBL" id="KI545891">
    <property type="protein sequence ID" value="EST05516.1"/>
    <property type="molecule type" value="Genomic_DNA"/>
</dbReference>
<gene>
    <name evidence="5" type="ORF">PSEUBRA_SCAF5g02402</name>
</gene>
<feature type="region of interest" description="Disordered" evidence="3">
    <location>
        <begin position="230"/>
        <end position="285"/>
    </location>
</feature>
<dbReference type="STRING" id="1365824.V5E5L9"/>
<evidence type="ECO:0000313" key="6">
    <source>
        <dbReference type="Proteomes" id="UP000019377"/>
    </source>
</evidence>
<feature type="compositionally biased region" description="Basic and acidic residues" evidence="3">
    <location>
        <begin position="254"/>
        <end position="270"/>
    </location>
</feature>
<feature type="compositionally biased region" description="Basic and acidic residues" evidence="3">
    <location>
        <begin position="180"/>
        <end position="191"/>
    </location>
</feature>
<dbReference type="HOGENOM" id="CLU_977041_0_0_1"/>
<evidence type="ECO:0000256" key="2">
    <source>
        <dbReference type="ARBA" id="ARBA00023242"/>
    </source>
</evidence>
<dbReference type="InterPro" id="IPR039896">
    <property type="entry name" value="Red-like"/>
</dbReference>
<dbReference type="eggNOG" id="KOG2498">
    <property type="taxonomic scope" value="Eukaryota"/>
</dbReference>
<name>V5E5L9_KALBG</name>
<evidence type="ECO:0000313" key="5">
    <source>
        <dbReference type="EMBL" id="EST05516.1"/>
    </source>
</evidence>
<feature type="domain" description="RED-like N-terminal" evidence="4">
    <location>
        <begin position="53"/>
        <end position="142"/>
    </location>
</feature>
<keyword evidence="2" id="KW-0539">Nucleus</keyword>
<feature type="region of interest" description="Disordered" evidence="3">
    <location>
        <begin position="180"/>
        <end position="209"/>
    </location>
</feature>
<dbReference type="InterPro" id="IPR012916">
    <property type="entry name" value="RED_N"/>
</dbReference>
<evidence type="ECO:0000256" key="1">
    <source>
        <dbReference type="ARBA" id="ARBA00004123"/>
    </source>
</evidence>
<dbReference type="Proteomes" id="UP000019377">
    <property type="component" value="Unassembled WGS sequence"/>
</dbReference>
<comment type="subcellular location">
    <subcellularLocation>
        <location evidence="1">Nucleus</location>
    </subcellularLocation>
</comment>
<dbReference type="AlphaFoldDB" id="V5E5L9"/>
<protein>
    <recommendedName>
        <fullName evidence="4">RED-like N-terminal domain-containing protein</fullName>
    </recommendedName>
</protein>
<reference evidence="6" key="1">
    <citation type="journal article" date="2013" name="Genome Announc.">
        <title>Draft genome sequence of Pseudozyma brasiliensis sp. nov. strain GHG001, a high producer of endo-1,4-xylanase isolated from an insect pest of sugarcane.</title>
        <authorList>
            <person name="Oliveira J.V.D.C."/>
            <person name="dos Santos R.A.C."/>
            <person name="Borges T.A."/>
            <person name="Riano-Pachon D.M."/>
            <person name="Goldman G.H."/>
        </authorList>
    </citation>
    <scope>NUCLEOTIDE SEQUENCE [LARGE SCALE GENOMIC DNA]</scope>
    <source>
        <strain evidence="6">GHG001</strain>
    </source>
</reference>
<evidence type="ECO:0000259" key="4">
    <source>
        <dbReference type="Pfam" id="PF07808"/>
    </source>
</evidence>
<dbReference type="GO" id="GO:0005634">
    <property type="term" value="C:nucleus"/>
    <property type="evidence" value="ECO:0007669"/>
    <property type="project" value="UniProtKB-SubCell"/>
</dbReference>
<dbReference type="OrthoDB" id="3366823at2759"/>
<evidence type="ECO:0000256" key="3">
    <source>
        <dbReference type="SAM" id="MobiDB-lite"/>
    </source>
</evidence>
<keyword evidence="6" id="KW-1185">Reference proteome</keyword>
<feature type="compositionally biased region" description="Basic and acidic residues" evidence="3">
    <location>
        <begin position="45"/>
        <end position="58"/>
    </location>
</feature>
<feature type="compositionally biased region" description="Polar residues" evidence="3">
    <location>
        <begin position="9"/>
        <end position="26"/>
    </location>
</feature>
<feature type="region of interest" description="Disordered" evidence="3">
    <location>
        <begin position="1"/>
        <end position="78"/>
    </location>
</feature>
<proteinExistence type="predicted"/>
<sequence>MDQEAFRNLISTSSALAGPSGSTGNRSFGKAHKRSAPPTSFTRPSDLKPRKLKRDSTYTDRASARRSGTTNEFDDVEELHRDFEERIAAAETEEERQRLRDQISSVGGDARYSVLVKGLDWGLLAQNKARVERENGGYEQGGGEGELEVAYQEGRAGDDGEGEGKRSREDIVEAIRRRREAKGALKDEPKTGFRPIGFKPIGGPDKQEEGLAEYKWVGGKRMRKKKKLEAAPVEEELASKEAEQVKAVQGAKMDPIRRDASEPKPKKSKWDDDEPSAKKKKKKRH</sequence>
<dbReference type="Pfam" id="PF07808">
    <property type="entry name" value="RED_N"/>
    <property type="match status" value="1"/>
</dbReference>
<organism evidence="5 6">
    <name type="scientific">Kalmanozyma brasiliensis (strain GHG001)</name>
    <name type="common">Yeast</name>
    <name type="synonym">Pseudozyma brasiliensis</name>
    <dbReference type="NCBI Taxonomy" id="1365824"/>
    <lineage>
        <taxon>Eukaryota</taxon>
        <taxon>Fungi</taxon>
        <taxon>Dikarya</taxon>
        <taxon>Basidiomycota</taxon>
        <taxon>Ustilaginomycotina</taxon>
        <taxon>Ustilaginomycetes</taxon>
        <taxon>Ustilaginales</taxon>
        <taxon>Ustilaginaceae</taxon>
        <taxon>Kalmanozyma</taxon>
    </lineage>
</organism>
<dbReference type="PANTHER" id="PTHR12765">
    <property type="entry name" value="RED PROTEIN IK FACTOR CYTOKINE IK"/>
    <property type="match status" value="1"/>
</dbReference>
<accession>V5E5L9</accession>